<feature type="transmembrane region" description="Helical" evidence="1">
    <location>
        <begin position="6"/>
        <end position="29"/>
    </location>
</feature>
<keyword evidence="1" id="KW-0472">Membrane</keyword>
<evidence type="ECO:0000313" key="3">
    <source>
        <dbReference type="Proteomes" id="UP001185028"/>
    </source>
</evidence>
<protein>
    <submittedName>
        <fullName evidence="2">Uncharacterized protein</fullName>
    </submittedName>
</protein>
<keyword evidence="3" id="KW-1185">Reference proteome</keyword>
<keyword evidence="1" id="KW-0812">Transmembrane</keyword>
<evidence type="ECO:0000256" key="1">
    <source>
        <dbReference type="SAM" id="Phobius"/>
    </source>
</evidence>
<reference evidence="2 3" key="1">
    <citation type="submission" date="2023-07" db="EMBL/GenBank/DDBJ databases">
        <title>Genomic Encyclopedia of Type Strains, Phase IV (KMG-IV): sequencing the most valuable type-strain genomes for metagenomic binning, comparative biology and taxonomic classification.</title>
        <authorList>
            <person name="Goeker M."/>
        </authorList>
    </citation>
    <scope>NUCLEOTIDE SEQUENCE [LARGE SCALE GENOMIC DNA]</scope>
    <source>
        <strain evidence="2 3">DSM 22170</strain>
    </source>
</reference>
<keyword evidence="1" id="KW-1133">Transmembrane helix</keyword>
<organism evidence="2 3">
    <name type="scientific">Paenibacillus hunanensis</name>
    <dbReference type="NCBI Taxonomy" id="539262"/>
    <lineage>
        <taxon>Bacteria</taxon>
        <taxon>Bacillati</taxon>
        <taxon>Bacillota</taxon>
        <taxon>Bacilli</taxon>
        <taxon>Bacillales</taxon>
        <taxon>Paenibacillaceae</taxon>
        <taxon>Paenibacillus</taxon>
    </lineage>
</organism>
<proteinExistence type="predicted"/>
<name>A0ABU1IX97_9BACL</name>
<sequence>MLVSVLPFILLVIMLVLLGFAIYIGVLLIKYLKIKLREYE</sequence>
<evidence type="ECO:0000313" key="2">
    <source>
        <dbReference type="EMBL" id="MDR6242843.1"/>
    </source>
</evidence>
<accession>A0ABU1IX97</accession>
<gene>
    <name evidence="2" type="ORF">JOC58_000727</name>
</gene>
<dbReference type="Proteomes" id="UP001185028">
    <property type="component" value="Unassembled WGS sequence"/>
</dbReference>
<dbReference type="EMBL" id="JAVDQH010000002">
    <property type="protein sequence ID" value="MDR6242843.1"/>
    <property type="molecule type" value="Genomic_DNA"/>
</dbReference>
<comment type="caution">
    <text evidence="2">The sequence shown here is derived from an EMBL/GenBank/DDBJ whole genome shotgun (WGS) entry which is preliminary data.</text>
</comment>